<name>T0Z0G1_9ZZZZ</name>
<dbReference type="EMBL" id="AUZY01010673">
    <property type="protein sequence ID" value="EQD37657.1"/>
    <property type="molecule type" value="Genomic_DNA"/>
</dbReference>
<evidence type="ECO:0000313" key="1">
    <source>
        <dbReference type="EMBL" id="EQD37657.1"/>
    </source>
</evidence>
<dbReference type="InterPro" id="IPR036388">
    <property type="entry name" value="WH-like_DNA-bd_sf"/>
</dbReference>
<comment type="caution">
    <text evidence="1">The sequence shown here is derived from an EMBL/GenBank/DDBJ whole genome shotgun (WGS) entry which is preliminary data.</text>
</comment>
<gene>
    <name evidence="1" type="ORF">B1B_16045</name>
</gene>
<organism evidence="1">
    <name type="scientific">mine drainage metagenome</name>
    <dbReference type="NCBI Taxonomy" id="410659"/>
    <lineage>
        <taxon>unclassified sequences</taxon>
        <taxon>metagenomes</taxon>
        <taxon>ecological metagenomes</taxon>
    </lineage>
</organism>
<accession>T0Z0G1</accession>
<reference evidence="1" key="2">
    <citation type="journal article" date="2014" name="ISME J.">
        <title>Microbial stratification in low pH oxic and suboxic macroscopic growths along an acid mine drainage.</title>
        <authorList>
            <person name="Mendez-Garcia C."/>
            <person name="Mesa V."/>
            <person name="Sprenger R.R."/>
            <person name="Richter M."/>
            <person name="Diez M.S."/>
            <person name="Solano J."/>
            <person name="Bargiela R."/>
            <person name="Golyshina O.V."/>
            <person name="Manteca A."/>
            <person name="Ramos J.L."/>
            <person name="Gallego J.R."/>
            <person name="Llorente I."/>
            <person name="Martins Dos Santos V.A."/>
            <person name="Jensen O.N."/>
            <person name="Pelaez A.I."/>
            <person name="Sanchez J."/>
            <person name="Ferrer M."/>
        </authorList>
    </citation>
    <scope>NUCLEOTIDE SEQUENCE</scope>
</reference>
<protein>
    <submittedName>
        <fullName evidence="1">Uncharacterized protein</fullName>
    </submittedName>
</protein>
<dbReference type="AlphaFoldDB" id="T0Z0G1"/>
<sequence>EMSKLDSPDKGKIVAMGYSEEEAECAMRHLEHYKSYNLQGMQEAIMSASKVSEAQGADASLKEEVLSYIKGHADPQKGCKYEDIVAHMKGKNIDQAETDEFLNLLGSEGEIYEVSLKRYKAV</sequence>
<proteinExistence type="predicted"/>
<dbReference type="Gene3D" id="1.10.10.10">
    <property type="entry name" value="Winged helix-like DNA-binding domain superfamily/Winged helix DNA-binding domain"/>
    <property type="match status" value="1"/>
</dbReference>
<feature type="non-terminal residue" evidence="1">
    <location>
        <position position="1"/>
    </location>
</feature>
<reference evidence="1" key="1">
    <citation type="submission" date="2013-08" db="EMBL/GenBank/DDBJ databases">
        <authorList>
            <person name="Mendez C."/>
            <person name="Richter M."/>
            <person name="Ferrer M."/>
            <person name="Sanchez J."/>
        </authorList>
    </citation>
    <scope>NUCLEOTIDE SEQUENCE</scope>
</reference>